<dbReference type="Pfam" id="PF17775">
    <property type="entry name" value="YchJ_M-like"/>
    <property type="match status" value="1"/>
</dbReference>
<comment type="caution">
    <text evidence="2">The sequence shown here is derived from an EMBL/GenBank/DDBJ whole genome shotgun (WGS) entry which is preliminary data.</text>
</comment>
<dbReference type="Pfam" id="PF02810">
    <property type="entry name" value="SEC-C"/>
    <property type="match status" value="2"/>
</dbReference>
<dbReference type="Proteomes" id="UP001595962">
    <property type="component" value="Unassembled WGS sequence"/>
</dbReference>
<dbReference type="RefSeq" id="WP_377335950.1">
    <property type="nucleotide sequence ID" value="NZ_JBHSGB010000017.1"/>
</dbReference>
<protein>
    <submittedName>
        <fullName evidence="2">YchJ family protein</fullName>
    </submittedName>
</protein>
<dbReference type="InterPro" id="IPR048469">
    <property type="entry name" value="YchJ-like_M"/>
</dbReference>
<name>A0ABV9JQY8_9GAMM</name>
<feature type="domain" description="YchJ-like middle NTF2-like" evidence="1">
    <location>
        <begin position="38"/>
        <end position="132"/>
    </location>
</feature>
<dbReference type="Gene3D" id="3.10.450.50">
    <property type="match status" value="1"/>
</dbReference>
<sequence length="166" mass="18453">MTSHASHAQTPLLCPCGSGSLYSACCEPLILNRQSANTAEQLMRSRYSAYCLGHYLYIQQTYVPDLQASHPVAALAEFGDAVSFIGLRILADTQAADQVHFIASYLQQDRLEQLEEVSSFEQLDGRWYYRNGKLIAHPAVKIGRNDNCPCGSGIKFKKCQHQPLSQ</sequence>
<gene>
    <name evidence="2" type="ORF">ACFO3I_16750</name>
</gene>
<dbReference type="SUPFAM" id="SSF103642">
    <property type="entry name" value="Sec-C motif"/>
    <property type="match status" value="1"/>
</dbReference>
<evidence type="ECO:0000259" key="1">
    <source>
        <dbReference type="Pfam" id="PF17775"/>
    </source>
</evidence>
<dbReference type="SUPFAM" id="SSF54427">
    <property type="entry name" value="NTF2-like"/>
    <property type="match status" value="1"/>
</dbReference>
<dbReference type="PANTHER" id="PTHR33747:SF1">
    <property type="entry name" value="ADENYLATE CYCLASE-ASSOCIATED CAP C-TERMINAL DOMAIN-CONTAINING PROTEIN"/>
    <property type="match status" value="1"/>
</dbReference>
<dbReference type="EMBL" id="JBHSGB010000017">
    <property type="protein sequence ID" value="MFC4656671.1"/>
    <property type="molecule type" value="Genomic_DNA"/>
</dbReference>
<proteinExistence type="predicted"/>
<dbReference type="PANTHER" id="PTHR33747">
    <property type="entry name" value="UPF0225 PROTEIN SCO1677"/>
    <property type="match status" value="1"/>
</dbReference>
<dbReference type="InterPro" id="IPR032710">
    <property type="entry name" value="NTF2-like_dom_sf"/>
</dbReference>
<keyword evidence="3" id="KW-1185">Reference proteome</keyword>
<dbReference type="InterPro" id="IPR004027">
    <property type="entry name" value="SEC_C_motif"/>
</dbReference>
<evidence type="ECO:0000313" key="2">
    <source>
        <dbReference type="EMBL" id="MFC4656671.1"/>
    </source>
</evidence>
<evidence type="ECO:0000313" key="3">
    <source>
        <dbReference type="Proteomes" id="UP001595962"/>
    </source>
</evidence>
<accession>A0ABV9JQY8</accession>
<organism evidence="2 3">
    <name type="scientific">Rheinheimera marina</name>
    <dbReference type="NCBI Taxonomy" id="1774958"/>
    <lineage>
        <taxon>Bacteria</taxon>
        <taxon>Pseudomonadati</taxon>
        <taxon>Pseudomonadota</taxon>
        <taxon>Gammaproteobacteria</taxon>
        <taxon>Chromatiales</taxon>
        <taxon>Chromatiaceae</taxon>
        <taxon>Rheinheimera</taxon>
    </lineage>
</organism>
<reference evidence="3" key="1">
    <citation type="journal article" date="2019" name="Int. J. Syst. Evol. Microbiol.">
        <title>The Global Catalogue of Microorganisms (GCM) 10K type strain sequencing project: providing services to taxonomists for standard genome sequencing and annotation.</title>
        <authorList>
            <consortium name="The Broad Institute Genomics Platform"/>
            <consortium name="The Broad Institute Genome Sequencing Center for Infectious Disease"/>
            <person name="Wu L."/>
            <person name="Ma J."/>
        </authorList>
    </citation>
    <scope>NUCLEOTIDE SEQUENCE [LARGE SCALE GENOMIC DNA]</scope>
    <source>
        <strain evidence="3">DT28</strain>
    </source>
</reference>